<protein>
    <submittedName>
        <fullName evidence="5">Segregation and condensation protein B</fullName>
    </submittedName>
</protein>
<dbReference type="InterPro" id="IPR036388">
    <property type="entry name" value="WH-like_DNA-bd_sf"/>
</dbReference>
<dbReference type="AlphaFoldDB" id="A0A1M7RNZ7"/>
<dbReference type="Pfam" id="PF04079">
    <property type="entry name" value="SMC_ScpB"/>
    <property type="match status" value="1"/>
</dbReference>
<dbReference type="RefSeq" id="WP_073266138.1">
    <property type="nucleotide sequence ID" value="NZ_FRCS01000029.1"/>
</dbReference>
<name>A0A1M7RNZ7_9ACTN</name>
<dbReference type="InterPro" id="IPR036390">
    <property type="entry name" value="WH_DNA-bd_sf"/>
</dbReference>
<dbReference type="GO" id="GO:0051301">
    <property type="term" value="P:cell division"/>
    <property type="evidence" value="ECO:0007669"/>
    <property type="project" value="UniProtKB-KW"/>
</dbReference>
<dbReference type="PANTHER" id="PTHR34298:SF2">
    <property type="entry name" value="SEGREGATION AND CONDENSATION PROTEIN B"/>
    <property type="match status" value="1"/>
</dbReference>
<evidence type="ECO:0000313" key="6">
    <source>
        <dbReference type="Proteomes" id="UP000184440"/>
    </source>
</evidence>
<keyword evidence="6" id="KW-1185">Reference proteome</keyword>
<keyword evidence="4" id="KW-0131">Cell cycle</keyword>
<dbReference type="PANTHER" id="PTHR34298">
    <property type="entry name" value="SEGREGATION AND CONDENSATION PROTEIN B"/>
    <property type="match status" value="1"/>
</dbReference>
<keyword evidence="3" id="KW-0159">Chromosome partition</keyword>
<dbReference type="GO" id="GO:0051304">
    <property type="term" value="P:chromosome separation"/>
    <property type="evidence" value="ECO:0007669"/>
    <property type="project" value="InterPro"/>
</dbReference>
<accession>A0A1M7RNZ7</accession>
<dbReference type="EMBL" id="FRCS01000029">
    <property type="protein sequence ID" value="SHN47870.1"/>
    <property type="molecule type" value="Genomic_DNA"/>
</dbReference>
<dbReference type="Gene3D" id="1.10.10.10">
    <property type="entry name" value="Winged helix-like DNA-binding domain superfamily/Winged helix DNA-binding domain"/>
    <property type="match status" value="2"/>
</dbReference>
<evidence type="ECO:0000256" key="4">
    <source>
        <dbReference type="ARBA" id="ARBA00023306"/>
    </source>
</evidence>
<sequence length="314" mass="31382">MNEETPADGKPSAAVGSEVPAAVAEAAAEAAFVGSAAEAADAEAAVAGFAAEAAAADAEAAVAGFAAEAAAADADAEAAAVGFAAEAAAAESAVAAAAAEAAADAVADAVADADAAVAAAAEGALFAVPEDAQRDRIEPALEAILLVVDEPVPEGLLAQTLGCPVDAVTRALRGLAEEYTAAGRGFELRQLGGGWRLYTRSEYAPYVERFVLEGQQARLTQAALETLAVIAYKQPVTRSAVAAIRGVSVDGVIRTLLSRGLIEECGTDPETGGHQFRTTVLFLEKLGLNSLDELPALAPLLPGMDALDDVIAAS</sequence>
<evidence type="ECO:0000256" key="2">
    <source>
        <dbReference type="ARBA" id="ARBA00022618"/>
    </source>
</evidence>
<dbReference type="STRING" id="134849.SAMN05443668_12930"/>
<evidence type="ECO:0000313" key="5">
    <source>
        <dbReference type="EMBL" id="SHN47870.1"/>
    </source>
</evidence>
<dbReference type="InterPro" id="IPR005234">
    <property type="entry name" value="ScpB_csome_segregation"/>
</dbReference>
<evidence type="ECO:0000256" key="3">
    <source>
        <dbReference type="ARBA" id="ARBA00022829"/>
    </source>
</evidence>
<gene>
    <name evidence="5" type="ORF">SAMN05443668_12930</name>
</gene>
<dbReference type="Proteomes" id="UP000184440">
    <property type="component" value="Unassembled WGS sequence"/>
</dbReference>
<organism evidence="5 6">
    <name type="scientific">Cryptosporangium aurantiacum</name>
    <dbReference type="NCBI Taxonomy" id="134849"/>
    <lineage>
        <taxon>Bacteria</taxon>
        <taxon>Bacillati</taxon>
        <taxon>Actinomycetota</taxon>
        <taxon>Actinomycetes</taxon>
        <taxon>Cryptosporangiales</taxon>
        <taxon>Cryptosporangiaceae</taxon>
        <taxon>Cryptosporangium</taxon>
    </lineage>
</organism>
<reference evidence="5 6" key="1">
    <citation type="submission" date="2016-11" db="EMBL/GenBank/DDBJ databases">
        <authorList>
            <person name="Jaros S."/>
            <person name="Januszkiewicz K."/>
            <person name="Wedrychowicz H."/>
        </authorList>
    </citation>
    <scope>NUCLEOTIDE SEQUENCE [LARGE SCALE GENOMIC DNA]</scope>
    <source>
        <strain evidence="5 6">DSM 46144</strain>
    </source>
</reference>
<keyword evidence="1" id="KW-0963">Cytoplasm</keyword>
<dbReference type="NCBIfam" id="TIGR00281">
    <property type="entry name" value="SMC-Scp complex subunit ScpB"/>
    <property type="match status" value="1"/>
</dbReference>
<proteinExistence type="predicted"/>
<evidence type="ECO:0000256" key="1">
    <source>
        <dbReference type="ARBA" id="ARBA00022490"/>
    </source>
</evidence>
<dbReference type="SUPFAM" id="SSF46785">
    <property type="entry name" value="Winged helix' DNA-binding domain"/>
    <property type="match status" value="2"/>
</dbReference>
<keyword evidence="2" id="KW-0132">Cell division</keyword>